<feature type="transmembrane region" description="Helical" evidence="1">
    <location>
        <begin position="7"/>
        <end position="26"/>
    </location>
</feature>
<proteinExistence type="predicted"/>
<keyword evidence="1" id="KW-0472">Membrane</keyword>
<organism evidence="2 3">
    <name type="scientific">Candidatus Berkelbacteria bacterium CG10_big_fil_rev_8_21_14_0_10_41_12</name>
    <dbReference type="NCBI Taxonomy" id="1974513"/>
    <lineage>
        <taxon>Bacteria</taxon>
        <taxon>Candidatus Berkelbacteria</taxon>
    </lineage>
</organism>
<dbReference type="AlphaFoldDB" id="A0A2M6WXR5"/>
<dbReference type="EMBL" id="PEZV01000004">
    <property type="protein sequence ID" value="PIT97580.1"/>
    <property type="molecule type" value="Genomic_DNA"/>
</dbReference>
<evidence type="ECO:0000313" key="3">
    <source>
        <dbReference type="Proteomes" id="UP000228596"/>
    </source>
</evidence>
<evidence type="ECO:0000313" key="2">
    <source>
        <dbReference type="EMBL" id="PIT97580.1"/>
    </source>
</evidence>
<feature type="transmembrane region" description="Helical" evidence="1">
    <location>
        <begin position="38"/>
        <end position="58"/>
    </location>
</feature>
<sequence length="113" mass="12545">MGTKKFALASLVLISVGLIVIILFNVNPGETSFFVKSVLFISIWYVLFYVLLSLLAALKTEWIVALRRSAICSMAIVGILFFLSIGVFNLLSALTFLVALTLIELFFSYKKVT</sequence>
<dbReference type="Proteomes" id="UP000228596">
    <property type="component" value="Unassembled WGS sequence"/>
</dbReference>
<gene>
    <name evidence="2" type="ORF">COT77_00515</name>
</gene>
<evidence type="ECO:0000256" key="1">
    <source>
        <dbReference type="SAM" id="Phobius"/>
    </source>
</evidence>
<feature type="transmembrane region" description="Helical" evidence="1">
    <location>
        <begin position="70"/>
        <end position="103"/>
    </location>
</feature>
<reference evidence="3" key="1">
    <citation type="submission" date="2017-09" db="EMBL/GenBank/DDBJ databases">
        <title>Depth-based differentiation of microbial function through sediment-hosted aquifers and enrichment of novel symbionts in the deep terrestrial subsurface.</title>
        <authorList>
            <person name="Probst A.J."/>
            <person name="Ladd B."/>
            <person name="Jarett J.K."/>
            <person name="Geller-Mcgrath D.E."/>
            <person name="Sieber C.M.K."/>
            <person name="Emerson J.B."/>
            <person name="Anantharaman K."/>
            <person name="Thomas B.C."/>
            <person name="Malmstrom R."/>
            <person name="Stieglmeier M."/>
            <person name="Klingl A."/>
            <person name="Woyke T."/>
            <person name="Ryan C.M."/>
            <person name="Banfield J.F."/>
        </authorList>
    </citation>
    <scope>NUCLEOTIDE SEQUENCE [LARGE SCALE GENOMIC DNA]</scope>
</reference>
<accession>A0A2M6WXR5</accession>
<keyword evidence="1" id="KW-0812">Transmembrane</keyword>
<keyword evidence="1" id="KW-1133">Transmembrane helix</keyword>
<protein>
    <submittedName>
        <fullName evidence="2">Uncharacterized protein</fullName>
    </submittedName>
</protein>
<comment type="caution">
    <text evidence="2">The sequence shown here is derived from an EMBL/GenBank/DDBJ whole genome shotgun (WGS) entry which is preliminary data.</text>
</comment>
<name>A0A2M6WXR5_9BACT</name>